<evidence type="ECO:0000256" key="1">
    <source>
        <dbReference type="SAM" id="SignalP"/>
    </source>
</evidence>
<feature type="chain" id="PRO_5046613638" description="Lipoprotein" evidence="1">
    <location>
        <begin position="27"/>
        <end position="244"/>
    </location>
</feature>
<dbReference type="Proteomes" id="UP000624325">
    <property type="component" value="Unassembled WGS sequence"/>
</dbReference>
<dbReference type="EMBL" id="BONC01000065">
    <property type="protein sequence ID" value="GIF60381.1"/>
    <property type="molecule type" value="Genomic_DNA"/>
</dbReference>
<keyword evidence="1" id="KW-0732">Signal</keyword>
<protein>
    <recommendedName>
        <fullName evidence="4">Lipoprotein</fullName>
    </recommendedName>
</protein>
<keyword evidence="3" id="KW-1185">Reference proteome</keyword>
<evidence type="ECO:0008006" key="4">
    <source>
        <dbReference type="Google" id="ProtNLM"/>
    </source>
</evidence>
<organism evidence="2 3">
    <name type="scientific">Asanoa iriomotensis</name>
    <dbReference type="NCBI Taxonomy" id="234613"/>
    <lineage>
        <taxon>Bacteria</taxon>
        <taxon>Bacillati</taxon>
        <taxon>Actinomycetota</taxon>
        <taxon>Actinomycetes</taxon>
        <taxon>Micromonosporales</taxon>
        <taxon>Micromonosporaceae</taxon>
        <taxon>Asanoa</taxon>
    </lineage>
</organism>
<name>A0ABQ4CC88_9ACTN</name>
<feature type="signal peptide" evidence="1">
    <location>
        <begin position="1"/>
        <end position="26"/>
    </location>
</feature>
<evidence type="ECO:0000313" key="3">
    <source>
        <dbReference type="Proteomes" id="UP000624325"/>
    </source>
</evidence>
<accession>A0ABQ4CC88</accession>
<gene>
    <name evidence="2" type="ORF">Air01nite_64760</name>
</gene>
<comment type="caution">
    <text evidence="2">The sequence shown here is derived from an EMBL/GenBank/DDBJ whole genome shotgun (WGS) entry which is preliminary data.</text>
</comment>
<dbReference type="RefSeq" id="WP_203707191.1">
    <property type="nucleotide sequence ID" value="NZ_BAAALU010000001.1"/>
</dbReference>
<sequence length="244" mass="25527">MPHFRRTALLLALPLALTACSNGSPAPVAAPTTAAAVSPSAATVDLRTRLALAARDLGRTSYAIVEVDDKVRSVWEVHGPSKSFRTTPSSGPGGAIQIGGEQWTTGVVAGGGGTRWIKMPKSAVWPMPDVVATRLVAAATGLTETAPGTFTGSVPEQVCRDVMLFTVDTVQLVIADPPKPVRWAETGTITVRLDERGRFAGLTVEVASADGKTAKKVAQTYRDYGKVGRPAKPEGALELPAFPE</sequence>
<proteinExistence type="predicted"/>
<dbReference type="PROSITE" id="PS51257">
    <property type="entry name" value="PROKAR_LIPOPROTEIN"/>
    <property type="match status" value="1"/>
</dbReference>
<evidence type="ECO:0000313" key="2">
    <source>
        <dbReference type="EMBL" id="GIF60381.1"/>
    </source>
</evidence>
<reference evidence="2 3" key="1">
    <citation type="submission" date="2021-01" db="EMBL/GenBank/DDBJ databases">
        <title>Whole genome shotgun sequence of Asanoa iriomotensis NBRC 100142.</title>
        <authorList>
            <person name="Komaki H."/>
            <person name="Tamura T."/>
        </authorList>
    </citation>
    <scope>NUCLEOTIDE SEQUENCE [LARGE SCALE GENOMIC DNA]</scope>
    <source>
        <strain evidence="2 3">NBRC 100142</strain>
    </source>
</reference>